<proteinExistence type="predicted"/>
<evidence type="ECO:0000313" key="2">
    <source>
        <dbReference type="Proteomes" id="UP000543556"/>
    </source>
</evidence>
<dbReference type="SUPFAM" id="SSF158997">
    <property type="entry name" value="Trm112p-like"/>
    <property type="match status" value="1"/>
</dbReference>
<keyword evidence="2" id="KW-1185">Reference proteome</keyword>
<reference evidence="1 2" key="1">
    <citation type="submission" date="2020-02" db="EMBL/GenBank/DDBJ databases">
        <title>Genome sequence of strain AETb3-4.</title>
        <authorList>
            <person name="Gao J."/>
            <person name="Zhang X."/>
        </authorList>
    </citation>
    <scope>NUCLEOTIDE SEQUENCE [LARGE SCALE GENOMIC DNA]</scope>
    <source>
        <strain evidence="1 2">AETb3-4</strain>
    </source>
</reference>
<organism evidence="1 2">
    <name type="scientific">Arthrobacter wenxiniae</name>
    <dbReference type="NCBI Taxonomy" id="2713570"/>
    <lineage>
        <taxon>Bacteria</taxon>
        <taxon>Bacillati</taxon>
        <taxon>Actinomycetota</taxon>
        <taxon>Actinomycetes</taxon>
        <taxon>Micrococcales</taxon>
        <taxon>Micrococcaceae</taxon>
        <taxon>Arthrobacter</taxon>
    </lineage>
</organism>
<protein>
    <submittedName>
        <fullName evidence="1">Uncharacterized protein</fullName>
    </submittedName>
</protein>
<comment type="caution">
    <text evidence="1">The sequence shown here is derived from an EMBL/GenBank/DDBJ whole genome shotgun (WGS) entry which is preliminary data.</text>
</comment>
<evidence type="ECO:0000313" key="1">
    <source>
        <dbReference type="EMBL" id="NVM94457.1"/>
    </source>
</evidence>
<dbReference type="EMBL" id="JAAMFM010000005">
    <property type="protein sequence ID" value="NVM94457.1"/>
    <property type="molecule type" value="Genomic_DNA"/>
</dbReference>
<dbReference type="RefSeq" id="WP_176634177.1">
    <property type="nucleotide sequence ID" value="NZ_JAAMFM010000005.1"/>
</dbReference>
<dbReference type="AlphaFoldDB" id="A0A7Y7IFD3"/>
<dbReference type="Proteomes" id="UP000543556">
    <property type="component" value="Unassembled WGS sequence"/>
</dbReference>
<gene>
    <name evidence="1" type="ORF">G6034_05945</name>
</gene>
<sequence>MARMSDELLSVLRCPVTGSTLVQEGNELRTTAPGPDGVPLRYAIDGGIALLLRPEQLAP</sequence>
<name>A0A7Y7IFD3_9MICC</name>
<accession>A0A7Y7IFD3</accession>